<reference evidence="4" key="1">
    <citation type="journal article" date="2010" name="PLoS Genet.">
        <title>Genome sequence of the plant growth promoting endophytic bacterium Enterobacter sp. 638.</title>
        <authorList>
            <person name="Taghavi S."/>
            <person name="van der Lelie D."/>
            <person name="Hoffman A."/>
            <person name="Zhang Y.B."/>
            <person name="Walla M.D."/>
            <person name="Vangronsveld J."/>
            <person name="Newman L."/>
            <person name="Monchy S."/>
        </authorList>
    </citation>
    <scope>NUCLEOTIDE SEQUENCE [LARGE SCALE GENOMIC DNA]</scope>
    <source>
        <strain evidence="4">638</strain>
    </source>
</reference>
<organism evidence="3 4">
    <name type="scientific">Enterobacter sp. (strain 638)</name>
    <dbReference type="NCBI Taxonomy" id="399742"/>
    <lineage>
        <taxon>Bacteria</taxon>
        <taxon>Pseudomonadati</taxon>
        <taxon>Pseudomonadota</taxon>
        <taxon>Gammaproteobacteria</taxon>
        <taxon>Enterobacterales</taxon>
        <taxon>Enterobacteriaceae</taxon>
        <taxon>Enterobacter</taxon>
    </lineage>
</organism>
<dbReference type="KEGG" id="ent:Ent638_2645"/>
<gene>
    <name evidence="3" type="ordered locus">Ent638_2645</name>
</gene>
<evidence type="ECO:0000259" key="1">
    <source>
        <dbReference type="Pfam" id="PF00534"/>
    </source>
</evidence>
<evidence type="ECO:0000313" key="3">
    <source>
        <dbReference type="EMBL" id="ABP61312.1"/>
    </source>
</evidence>
<keyword evidence="4" id="KW-1185">Reference proteome</keyword>
<dbReference type="EMBL" id="CP000653">
    <property type="protein sequence ID" value="ABP61312.1"/>
    <property type="molecule type" value="Genomic_DNA"/>
</dbReference>
<dbReference type="PANTHER" id="PTHR12526:SF627">
    <property type="entry name" value="D-RHAMNOSYLTRANSFERASE WBPZ"/>
    <property type="match status" value="1"/>
</dbReference>
<feature type="domain" description="Glycosyl transferase family 1" evidence="1">
    <location>
        <begin position="184"/>
        <end position="339"/>
    </location>
</feature>
<dbReference type="InterPro" id="IPR028098">
    <property type="entry name" value="Glyco_trans_4-like_N"/>
</dbReference>
<dbReference type="Pfam" id="PF13439">
    <property type="entry name" value="Glyco_transf_4"/>
    <property type="match status" value="1"/>
</dbReference>
<dbReference type="SUPFAM" id="SSF53756">
    <property type="entry name" value="UDP-Glycosyltransferase/glycogen phosphorylase"/>
    <property type="match status" value="1"/>
</dbReference>
<keyword evidence="3" id="KW-0808">Transferase</keyword>
<dbReference type="Pfam" id="PF00534">
    <property type="entry name" value="Glycos_transf_1"/>
    <property type="match status" value="1"/>
</dbReference>
<evidence type="ECO:0000259" key="2">
    <source>
        <dbReference type="Pfam" id="PF13439"/>
    </source>
</evidence>
<proteinExistence type="predicted"/>
<dbReference type="Proteomes" id="UP000000230">
    <property type="component" value="Chromosome"/>
</dbReference>
<dbReference type="GO" id="GO:1901135">
    <property type="term" value="P:carbohydrate derivative metabolic process"/>
    <property type="evidence" value="ECO:0007669"/>
    <property type="project" value="UniProtKB-ARBA"/>
</dbReference>
<dbReference type="InterPro" id="IPR001296">
    <property type="entry name" value="Glyco_trans_1"/>
</dbReference>
<accession>A0A9J9GHZ8</accession>
<dbReference type="PANTHER" id="PTHR12526">
    <property type="entry name" value="GLYCOSYLTRANSFERASE"/>
    <property type="match status" value="1"/>
</dbReference>
<dbReference type="OrthoDB" id="9802525at2"/>
<dbReference type="AlphaFoldDB" id="A0A9J9GHZ8"/>
<sequence>MKVLQFSKFYPPVHGGIEQVAFDISEGIAKSNGQQVDVLCVDPVGKRKDDEKHHYSIFREKIFAQLFSTPLSISLIFKWREIRNSYDVIHVHLPNPLAVLALFLFPPKGKIVLHWHSDIVKQKKLLMFFSPLQKWILERSSHIIVTSPIYGQSSATLQPYQNKIVCIPIGVDTHIMPLNEDLEQKIRSQYHDKKIVFSLGRLVYYKGMEYLIEAAKELPDDYVVLIGGTGPLIDSLKQKVSENKLSEKVILLGSINYSDLASYYKACDVFCLPSIHESEAFGVVQLEAMSFSKPLVSTNIPRSGVAWVNQHNETGIVVEPNDAKALANGIISVLNKSDVYSKGAKARFDTMFTKELMVQNIINLYSSLK</sequence>
<name>A0A9J9GHZ8_ENT38</name>
<feature type="domain" description="Glycosyltransferase subfamily 4-like N-terminal" evidence="2">
    <location>
        <begin position="15"/>
        <end position="173"/>
    </location>
</feature>
<evidence type="ECO:0000313" key="4">
    <source>
        <dbReference type="Proteomes" id="UP000000230"/>
    </source>
</evidence>
<dbReference type="RefSeq" id="WP_015959645.1">
    <property type="nucleotide sequence ID" value="NC_009436.1"/>
</dbReference>
<protein>
    <submittedName>
        <fullName evidence="3">Glycosyl transferase, group 1</fullName>
    </submittedName>
</protein>
<dbReference type="Gene3D" id="3.40.50.2000">
    <property type="entry name" value="Glycogen Phosphorylase B"/>
    <property type="match status" value="2"/>
</dbReference>
<dbReference type="GO" id="GO:0016757">
    <property type="term" value="F:glycosyltransferase activity"/>
    <property type="evidence" value="ECO:0007669"/>
    <property type="project" value="InterPro"/>
</dbReference>